<organism evidence="2 3">
    <name type="scientific">Lupinus angustifolius</name>
    <name type="common">Narrow-leaved blue lupine</name>
    <dbReference type="NCBI Taxonomy" id="3871"/>
    <lineage>
        <taxon>Eukaryota</taxon>
        <taxon>Viridiplantae</taxon>
        <taxon>Streptophyta</taxon>
        <taxon>Embryophyta</taxon>
        <taxon>Tracheophyta</taxon>
        <taxon>Spermatophyta</taxon>
        <taxon>Magnoliopsida</taxon>
        <taxon>eudicotyledons</taxon>
        <taxon>Gunneridae</taxon>
        <taxon>Pentapetalae</taxon>
        <taxon>rosids</taxon>
        <taxon>fabids</taxon>
        <taxon>Fabales</taxon>
        <taxon>Fabaceae</taxon>
        <taxon>Papilionoideae</taxon>
        <taxon>50 kb inversion clade</taxon>
        <taxon>genistoids sensu lato</taxon>
        <taxon>core genistoids</taxon>
        <taxon>Genisteae</taxon>
        <taxon>Lupinus</taxon>
    </lineage>
</organism>
<accession>A0A1J7HV85</accession>
<dbReference type="PANTHER" id="PTHR33448">
    <property type="entry name" value="CHLOROPLAST PROTEIN HCF243-RELATED"/>
    <property type="match status" value="1"/>
</dbReference>
<dbReference type="Gramene" id="OIW16591">
    <property type="protein sequence ID" value="OIW16591"/>
    <property type="gene ID" value="TanjilG_02797"/>
</dbReference>
<feature type="region of interest" description="Disordered" evidence="1">
    <location>
        <begin position="206"/>
        <end position="229"/>
    </location>
</feature>
<gene>
    <name evidence="2" type="ORF">TanjilG_02797</name>
</gene>
<dbReference type="STRING" id="3871.A0A1J7HV85"/>
<dbReference type="Proteomes" id="UP000188354">
    <property type="component" value="Chromosome LG02"/>
</dbReference>
<reference evidence="2 3" key="1">
    <citation type="journal article" date="2017" name="Plant Biotechnol. J.">
        <title>A comprehensive draft genome sequence for lupin (Lupinus angustifolius), an emerging health food: insights into plant-microbe interactions and legume evolution.</title>
        <authorList>
            <person name="Hane J.K."/>
            <person name="Ming Y."/>
            <person name="Kamphuis L.G."/>
            <person name="Nelson M.N."/>
            <person name="Garg G."/>
            <person name="Atkins C.A."/>
            <person name="Bayer P.E."/>
            <person name="Bravo A."/>
            <person name="Bringans S."/>
            <person name="Cannon S."/>
            <person name="Edwards D."/>
            <person name="Foley R."/>
            <person name="Gao L.L."/>
            <person name="Harrison M.J."/>
            <person name="Huang W."/>
            <person name="Hurgobin B."/>
            <person name="Li S."/>
            <person name="Liu C.W."/>
            <person name="McGrath A."/>
            <person name="Morahan G."/>
            <person name="Murray J."/>
            <person name="Weller J."/>
            <person name="Jian J."/>
            <person name="Singh K.B."/>
        </authorList>
    </citation>
    <scope>NUCLEOTIDE SEQUENCE [LARGE SCALE GENOMIC DNA]</scope>
    <source>
        <strain evidence="3">cv. Tanjil</strain>
        <tissue evidence="2">Whole plant</tissue>
    </source>
</reference>
<dbReference type="PANTHER" id="PTHR33448:SF3">
    <property type="entry name" value="OS09G0370000 PROTEIN"/>
    <property type="match status" value="1"/>
</dbReference>
<evidence type="ECO:0000256" key="1">
    <source>
        <dbReference type="SAM" id="MobiDB-lite"/>
    </source>
</evidence>
<evidence type="ECO:0000313" key="3">
    <source>
        <dbReference type="Proteomes" id="UP000188354"/>
    </source>
</evidence>
<dbReference type="EMBL" id="CM007362">
    <property type="protein sequence ID" value="OIW16591.1"/>
    <property type="molecule type" value="Genomic_DNA"/>
</dbReference>
<proteinExistence type="predicted"/>
<keyword evidence="3" id="KW-1185">Reference proteome</keyword>
<feature type="region of interest" description="Disordered" evidence="1">
    <location>
        <begin position="35"/>
        <end position="56"/>
    </location>
</feature>
<dbReference type="AlphaFoldDB" id="A0A1J7HV85"/>
<dbReference type="OMA" id="VGWLETL"/>
<evidence type="ECO:0000313" key="2">
    <source>
        <dbReference type="EMBL" id="OIW16591.1"/>
    </source>
</evidence>
<name>A0A1J7HV85_LUPAN</name>
<feature type="compositionally biased region" description="Basic residues" evidence="1">
    <location>
        <begin position="41"/>
        <end position="50"/>
    </location>
</feature>
<feature type="region of interest" description="Disordered" evidence="1">
    <location>
        <begin position="151"/>
        <end position="174"/>
    </location>
</feature>
<protein>
    <submittedName>
        <fullName evidence="2">Uncharacterized protein</fullName>
    </submittedName>
</protein>
<sequence>MKGREAKASPSTDLLVCFPSRVHLTLMQNPICSPVRTQDHKNRHHLKKSSTTRTIGQASPLTWTNTKSEITEPTSPKVNCAGKIKVMRPKTTATKSWQSVMEEIEKLHNNNKHKKHCKLAPSLGFKKEVMHLFTCLHGMRLDLRCFGTLNPKGEDNDDIEDEGYGEKEKDKEKENHVVVEENHNETSGTVFPKWLMVLQENNQGNVLDKEDTNGSSAQESEEHTGPPPNALLLMRCRSSPVKSWLKLNAEKNNEEREVVENEHIEEGSVKEKRKSLKSLMEENRKNENLVVMRYDSDSYKISSPEIDRESKF</sequence>
<feature type="compositionally biased region" description="Basic and acidic residues" evidence="1">
    <location>
        <begin position="164"/>
        <end position="174"/>
    </location>
</feature>